<dbReference type="Gene3D" id="2.170.300.10">
    <property type="entry name" value="Tie2 ligand-binding domain superfamily"/>
    <property type="match status" value="4"/>
</dbReference>
<evidence type="ECO:0000256" key="9">
    <source>
        <dbReference type="ARBA" id="ARBA00023157"/>
    </source>
</evidence>
<dbReference type="InterPro" id="IPR057138">
    <property type="entry name" value="EGF_PEAR1L-like"/>
</dbReference>
<dbReference type="SMART" id="SM00261">
    <property type="entry name" value="FU"/>
    <property type="match status" value="5"/>
</dbReference>
<feature type="domain" description="EGF-like" evidence="14">
    <location>
        <begin position="322"/>
        <end position="352"/>
    </location>
</feature>
<keyword evidence="7 12" id="KW-1133">Transmembrane helix</keyword>
<dbReference type="InterPro" id="IPR002049">
    <property type="entry name" value="LE_dom"/>
</dbReference>
<evidence type="ECO:0000256" key="1">
    <source>
        <dbReference type="ARBA" id="ARBA00004162"/>
    </source>
</evidence>
<dbReference type="PROSITE" id="PS00022">
    <property type="entry name" value="EGF_1"/>
    <property type="match status" value="11"/>
</dbReference>
<evidence type="ECO:0000256" key="11">
    <source>
        <dbReference type="PROSITE-ProRule" id="PRU00076"/>
    </source>
</evidence>
<dbReference type="InterPro" id="IPR000742">
    <property type="entry name" value="EGF"/>
</dbReference>
<evidence type="ECO:0000313" key="17">
    <source>
        <dbReference type="Proteomes" id="UP000005408"/>
    </source>
</evidence>
<feature type="transmembrane region" description="Helical" evidence="12">
    <location>
        <begin position="799"/>
        <end position="821"/>
    </location>
</feature>
<evidence type="ECO:0000259" key="15">
    <source>
        <dbReference type="PROSITE" id="PS51041"/>
    </source>
</evidence>
<organism evidence="16 17">
    <name type="scientific">Magallana gigas</name>
    <name type="common">Pacific oyster</name>
    <name type="synonym">Crassostrea gigas</name>
    <dbReference type="NCBI Taxonomy" id="29159"/>
    <lineage>
        <taxon>Eukaryota</taxon>
        <taxon>Metazoa</taxon>
        <taxon>Spiralia</taxon>
        <taxon>Lophotrochozoa</taxon>
        <taxon>Mollusca</taxon>
        <taxon>Bivalvia</taxon>
        <taxon>Autobranchia</taxon>
        <taxon>Pteriomorphia</taxon>
        <taxon>Ostreida</taxon>
        <taxon>Ostreoidea</taxon>
        <taxon>Ostreidae</taxon>
        <taxon>Magallana</taxon>
    </lineage>
</organism>
<evidence type="ECO:0000256" key="4">
    <source>
        <dbReference type="ARBA" id="ARBA00022692"/>
    </source>
</evidence>
<feature type="domain" description="EGF-like" evidence="14">
    <location>
        <begin position="669"/>
        <end position="705"/>
    </location>
</feature>
<dbReference type="FunFam" id="2.170.300.10:FF:000002">
    <property type="entry name" value="Multiple epidermal growth factor-like domains 10"/>
    <property type="match status" value="2"/>
</dbReference>
<feature type="domain" description="EGF-like" evidence="14">
    <location>
        <begin position="580"/>
        <end position="615"/>
    </location>
</feature>
<dbReference type="Pfam" id="PF23301">
    <property type="entry name" value="EGF_PEAR1L"/>
    <property type="match status" value="1"/>
</dbReference>
<dbReference type="PROSITE" id="PS50026">
    <property type="entry name" value="EGF_3"/>
    <property type="match status" value="8"/>
</dbReference>
<dbReference type="AlphaFoldDB" id="A0A8W8P260"/>
<protein>
    <recommendedName>
        <fullName evidence="18">Multiple epidermal growth factor-like domains 10</fullName>
    </recommendedName>
</protein>
<feature type="disulfide bond" evidence="11">
    <location>
        <begin position="695"/>
        <end position="704"/>
    </location>
</feature>
<feature type="signal peptide" evidence="13">
    <location>
        <begin position="1"/>
        <end position="47"/>
    </location>
</feature>
<dbReference type="InterPro" id="IPR011489">
    <property type="entry name" value="EMI_domain"/>
</dbReference>
<evidence type="ECO:0008006" key="18">
    <source>
        <dbReference type="Google" id="ProtNLM"/>
    </source>
</evidence>
<comment type="similarity">
    <text evidence="10">Belongs to the MEGF family.</text>
</comment>
<keyword evidence="4 12" id="KW-0812">Transmembrane</keyword>
<dbReference type="FunFam" id="2.170.300.10:FF:000041">
    <property type="entry name" value="Tyrosine protein kinase receptor tie-1, putative"/>
    <property type="match status" value="2"/>
</dbReference>
<feature type="disulfide bond" evidence="11">
    <location>
        <begin position="431"/>
        <end position="440"/>
    </location>
</feature>
<dbReference type="CDD" id="cd00055">
    <property type="entry name" value="EGF_Lam"/>
    <property type="match status" value="2"/>
</dbReference>
<evidence type="ECO:0000259" key="14">
    <source>
        <dbReference type="PROSITE" id="PS50026"/>
    </source>
</evidence>
<evidence type="ECO:0000256" key="3">
    <source>
        <dbReference type="ARBA" id="ARBA00022536"/>
    </source>
</evidence>
<feature type="domain" description="EGF-like" evidence="14">
    <location>
        <begin position="492"/>
        <end position="527"/>
    </location>
</feature>
<dbReference type="SMART" id="SM00180">
    <property type="entry name" value="EGF_Lam"/>
    <property type="match status" value="12"/>
</dbReference>
<dbReference type="PANTHER" id="PTHR24035">
    <property type="entry name" value="MULTIPLE EPIDERMAL GROWTH FACTOR-LIKE DOMAINS PROTEIN"/>
    <property type="match status" value="1"/>
</dbReference>
<dbReference type="PANTHER" id="PTHR24035:SF109">
    <property type="entry name" value="PROTEIN DRAPER"/>
    <property type="match status" value="1"/>
</dbReference>
<dbReference type="SMART" id="SM00181">
    <property type="entry name" value="EGF"/>
    <property type="match status" value="13"/>
</dbReference>
<comment type="subcellular location">
    <subcellularLocation>
        <location evidence="1">Cell membrane</location>
        <topology evidence="1">Single-pass membrane protein</topology>
    </subcellularLocation>
</comment>
<dbReference type="Proteomes" id="UP000005408">
    <property type="component" value="Unassembled WGS sequence"/>
</dbReference>
<feature type="domain" description="EGF-like" evidence="14">
    <location>
        <begin position="449"/>
        <end position="484"/>
    </location>
</feature>
<reference evidence="16" key="1">
    <citation type="submission" date="2022-08" db="UniProtKB">
        <authorList>
            <consortium name="EnsemblMetazoa"/>
        </authorList>
    </citation>
    <scope>IDENTIFICATION</scope>
    <source>
        <strain evidence="16">05x7-T-G4-1.051#20</strain>
    </source>
</reference>
<feature type="domain" description="EMI" evidence="15">
    <location>
        <begin position="52"/>
        <end position="129"/>
    </location>
</feature>
<evidence type="ECO:0000256" key="2">
    <source>
        <dbReference type="ARBA" id="ARBA00022475"/>
    </source>
</evidence>
<feature type="disulfide bond" evidence="11">
    <location>
        <begin position="605"/>
        <end position="614"/>
    </location>
</feature>
<evidence type="ECO:0000256" key="7">
    <source>
        <dbReference type="ARBA" id="ARBA00022989"/>
    </source>
</evidence>
<name>A0A8W8P260_MAGGI</name>
<dbReference type="Gene3D" id="2.10.25.10">
    <property type="entry name" value="Laminin"/>
    <property type="match status" value="2"/>
</dbReference>
<feature type="domain" description="EGF-like" evidence="14">
    <location>
        <begin position="406"/>
        <end position="441"/>
    </location>
</feature>
<dbReference type="PROSITE" id="PS01186">
    <property type="entry name" value="EGF_2"/>
    <property type="match status" value="1"/>
</dbReference>
<evidence type="ECO:0000256" key="5">
    <source>
        <dbReference type="ARBA" id="ARBA00022729"/>
    </source>
</evidence>
<keyword evidence="6" id="KW-0677">Repeat</keyword>
<accession>A0A8W8P260</accession>
<dbReference type="SUPFAM" id="SSF57184">
    <property type="entry name" value="Growth factor receptor domain"/>
    <property type="match status" value="1"/>
</dbReference>
<dbReference type="InterPro" id="IPR006212">
    <property type="entry name" value="Furin_repeat"/>
</dbReference>
<keyword evidence="17" id="KW-1185">Reference proteome</keyword>
<feature type="domain" description="EGF-like" evidence="14">
    <location>
        <begin position="713"/>
        <end position="748"/>
    </location>
</feature>
<keyword evidence="9 11" id="KW-1015">Disulfide bond</keyword>
<evidence type="ECO:0000256" key="8">
    <source>
        <dbReference type="ARBA" id="ARBA00023136"/>
    </source>
</evidence>
<sequence length="1089" mass="118044">MKRAHCVVCCDIYVLYRCVIKGYTMTCRRNLVQISLLALSLVSVAQGLSEGDPNVCDKTVSYTSTYTKVISVPYQKCTQTWCSNIWDLFRCTRCYTLYKTGYKQETQTLYRKEFHCCPGYNLVNDQCISHCTSGCVNGVCTGPDTCVCDEGWRGKDCSSNCPPDTWGPNCQKQCDCSGHGQCDPDSGHCICAAAVVSCKNGATCSVTNGACYCPPGYHGALCENRCQTGSTEVHCNSNCKCQNGAGCNTETGKCSCKPGWKGEICTQPCDEGTFGANCDSTCSCYNNATCDSKIGTCVCSAGYIGEKCTEECPVGFYGEFCSKECNCENGGTCDHVTGTCRCVPGFVGPTCAIRACDDWKYGDNCNIPCQCNTTYADSCHPGTGECVCSPGYSGVTCSEPCPAPNYGDKCEKQCDCLNGALCHHVTGECQCEEGYTGQRCNQTCPHGWFGRDCSQMCTCQNGGVCHFQNGYCDCAPGFIGLHCEKPCSVGYYGYNCTQKCDCLNDGYCNPRNGECLCRPGYEGPKCENQCKRWTFGKKCGQRCECDPEHSYACGGENGECFCDPTWFGVNCKSKCKDGSWGNSCDKKCTCYNRGSCDQETGTCICRPGYQGRDCSKACNEGYFGNSCRFQCTCATNQTCDHVTGQCISPTCPAGFTGPTCQHPCPMDRYGVRCNETCPLCKNLGVCHPKNGSCICSPGFFGPLCDKICPDGYYGYKCSAKCSCENGANCSKSDGRCDCPPGYIGASCSQSCPEGYYGKHCNMTCSCDVTQFCHPSFGCINQPNIAKVVNNVEEASASGLITGIILAVIALTLIIVIMVIYYKRRVGRLKSENRAVMHYIQSTEGTDADGNLPVVGITNPVYTSDNQNVSNIEREIHRQQQQSNYQRATSCNQNEVACSSPINDLTVAKNVSLPVNGACASGSLYDDDNDSDRYTTLKDIQAKLDEINITENAACAKLDAKHGNMYNNLKVNLDDLEAPKRQNIPDYDNVSIESGQLISSSDNEHILPPRDTNYDSVKPHSFVNISDPFPTGDNIPPQTETMQSVIQSELDDIAETNNDVADITSSSCTVGNKLSENDVTNLLDEIADLS</sequence>
<comment type="caution">
    <text evidence="11">Lacks conserved residue(s) required for the propagation of feature annotation.</text>
</comment>
<dbReference type="Pfam" id="PF00053">
    <property type="entry name" value="EGF_laminin"/>
    <property type="match status" value="4"/>
</dbReference>
<feature type="disulfide bond" evidence="11">
    <location>
        <begin position="474"/>
        <end position="483"/>
    </location>
</feature>
<keyword evidence="5 13" id="KW-0732">Signal</keyword>
<feature type="disulfide bond" evidence="11">
    <location>
        <begin position="517"/>
        <end position="526"/>
    </location>
</feature>
<dbReference type="InterPro" id="IPR052108">
    <property type="entry name" value="MEGF/SIB"/>
</dbReference>
<feature type="domain" description="EGF-like" evidence="14">
    <location>
        <begin position="190"/>
        <end position="223"/>
    </location>
</feature>
<dbReference type="PRINTS" id="PR00011">
    <property type="entry name" value="EGFLAMININ"/>
</dbReference>
<proteinExistence type="inferred from homology"/>
<keyword evidence="8 12" id="KW-0472">Membrane</keyword>
<dbReference type="GO" id="GO:0005886">
    <property type="term" value="C:plasma membrane"/>
    <property type="evidence" value="ECO:0007669"/>
    <property type="project" value="UniProtKB-SubCell"/>
</dbReference>
<feature type="disulfide bond" evidence="11">
    <location>
        <begin position="342"/>
        <end position="351"/>
    </location>
</feature>
<dbReference type="EnsemblMetazoa" id="G8361.1">
    <property type="protein sequence ID" value="G8361.1:cds"/>
    <property type="gene ID" value="G8361"/>
</dbReference>
<evidence type="ECO:0000313" key="16">
    <source>
        <dbReference type="EnsemblMetazoa" id="G8361.1:cds"/>
    </source>
</evidence>
<dbReference type="InterPro" id="IPR009030">
    <property type="entry name" value="Growth_fac_rcpt_cys_sf"/>
</dbReference>
<evidence type="ECO:0000256" key="13">
    <source>
        <dbReference type="SAM" id="SignalP"/>
    </source>
</evidence>
<evidence type="ECO:0000256" key="10">
    <source>
        <dbReference type="ARBA" id="ARBA00038377"/>
    </source>
</evidence>
<keyword evidence="3 11" id="KW-0245">EGF-like domain</keyword>
<keyword evidence="2" id="KW-1003">Cell membrane</keyword>
<feature type="disulfide bond" evidence="11">
    <location>
        <begin position="738"/>
        <end position="747"/>
    </location>
</feature>
<dbReference type="PROSITE" id="PS51041">
    <property type="entry name" value="EMI"/>
    <property type="match status" value="1"/>
</dbReference>
<evidence type="ECO:0000256" key="12">
    <source>
        <dbReference type="SAM" id="Phobius"/>
    </source>
</evidence>
<feature type="chain" id="PRO_5036490065" description="Multiple epidermal growth factor-like domains 10" evidence="13">
    <location>
        <begin position="48"/>
        <end position="1089"/>
    </location>
</feature>
<feature type="disulfide bond" evidence="11">
    <location>
        <begin position="213"/>
        <end position="222"/>
    </location>
</feature>
<evidence type="ECO:0000256" key="6">
    <source>
        <dbReference type="ARBA" id="ARBA00022737"/>
    </source>
</evidence>